<protein>
    <submittedName>
        <fullName evidence="2">Uncharacterized protein</fullName>
    </submittedName>
</protein>
<name>A0AAV7WXQ4_PLEWA</name>
<dbReference type="Proteomes" id="UP001066276">
    <property type="component" value="Chromosome 1_1"/>
</dbReference>
<proteinExistence type="predicted"/>
<dbReference type="EMBL" id="JANPWB010000001">
    <property type="protein sequence ID" value="KAJ1218914.1"/>
    <property type="molecule type" value="Genomic_DNA"/>
</dbReference>
<feature type="compositionally biased region" description="Basic and acidic residues" evidence="1">
    <location>
        <begin position="33"/>
        <end position="80"/>
    </location>
</feature>
<evidence type="ECO:0000313" key="3">
    <source>
        <dbReference type="Proteomes" id="UP001066276"/>
    </source>
</evidence>
<accession>A0AAV7WXQ4</accession>
<comment type="caution">
    <text evidence="2">The sequence shown here is derived from an EMBL/GenBank/DDBJ whole genome shotgun (WGS) entry which is preliminary data.</text>
</comment>
<sequence length="218" mass="24639">MESRFSFLADALSGRHDNMDVSCLAGNPDIRVPETVKTDDGLRAARVVAERDTGGEKEEEKGRPEETGGRPTTEEPRESAEQNLAETGEVPERRELRHVPRGTWLDQDRNTWGGNPRHYIMDRSVYDTCLGNQAVAALYAALQVAEAKIQMWSEPRWDACLRRDLTYKHWKMALNLCVPQCQTEIYQIQLPTPYIPHATPSEKDVTWGCPSVSKKQAS</sequence>
<organism evidence="2 3">
    <name type="scientific">Pleurodeles waltl</name>
    <name type="common">Iberian ribbed newt</name>
    <dbReference type="NCBI Taxonomy" id="8319"/>
    <lineage>
        <taxon>Eukaryota</taxon>
        <taxon>Metazoa</taxon>
        <taxon>Chordata</taxon>
        <taxon>Craniata</taxon>
        <taxon>Vertebrata</taxon>
        <taxon>Euteleostomi</taxon>
        <taxon>Amphibia</taxon>
        <taxon>Batrachia</taxon>
        <taxon>Caudata</taxon>
        <taxon>Salamandroidea</taxon>
        <taxon>Salamandridae</taxon>
        <taxon>Pleurodelinae</taxon>
        <taxon>Pleurodeles</taxon>
    </lineage>
</organism>
<dbReference type="AlphaFoldDB" id="A0AAV7WXQ4"/>
<feature type="region of interest" description="Disordered" evidence="1">
    <location>
        <begin position="33"/>
        <end position="101"/>
    </location>
</feature>
<gene>
    <name evidence="2" type="ORF">NDU88_006485</name>
</gene>
<evidence type="ECO:0000313" key="2">
    <source>
        <dbReference type="EMBL" id="KAJ1218914.1"/>
    </source>
</evidence>
<keyword evidence="3" id="KW-1185">Reference proteome</keyword>
<reference evidence="2" key="1">
    <citation type="journal article" date="2022" name="bioRxiv">
        <title>Sequencing and chromosome-scale assembly of the giantPleurodeles waltlgenome.</title>
        <authorList>
            <person name="Brown T."/>
            <person name="Elewa A."/>
            <person name="Iarovenko S."/>
            <person name="Subramanian E."/>
            <person name="Araus A.J."/>
            <person name="Petzold A."/>
            <person name="Susuki M."/>
            <person name="Suzuki K.-i.T."/>
            <person name="Hayashi T."/>
            <person name="Toyoda A."/>
            <person name="Oliveira C."/>
            <person name="Osipova E."/>
            <person name="Leigh N.D."/>
            <person name="Simon A."/>
            <person name="Yun M.H."/>
        </authorList>
    </citation>
    <scope>NUCLEOTIDE SEQUENCE</scope>
    <source>
        <strain evidence="2">20211129_DDA</strain>
        <tissue evidence="2">Liver</tissue>
    </source>
</reference>
<evidence type="ECO:0000256" key="1">
    <source>
        <dbReference type="SAM" id="MobiDB-lite"/>
    </source>
</evidence>